<dbReference type="RefSeq" id="WP_258846764.1">
    <property type="nucleotide sequence ID" value="NZ_JANUGX010000022.1"/>
</dbReference>
<evidence type="ECO:0000259" key="6">
    <source>
        <dbReference type="Pfam" id="PF04932"/>
    </source>
</evidence>
<feature type="transmembrane region" description="Helical" evidence="5">
    <location>
        <begin position="106"/>
        <end position="121"/>
    </location>
</feature>
<gene>
    <name evidence="8" type="ORF">NX782_17510</name>
</gene>
<organism evidence="8 9">
    <name type="scientific">Massilia norwichensis</name>
    <dbReference type="NCBI Taxonomy" id="1442366"/>
    <lineage>
        <taxon>Bacteria</taxon>
        <taxon>Pseudomonadati</taxon>
        <taxon>Pseudomonadota</taxon>
        <taxon>Betaproteobacteria</taxon>
        <taxon>Burkholderiales</taxon>
        <taxon>Oxalobacteraceae</taxon>
        <taxon>Telluria group</taxon>
        <taxon>Massilia</taxon>
    </lineage>
</organism>
<name>A0ABT2A9V4_9BURK</name>
<keyword evidence="3 5" id="KW-1133">Transmembrane helix</keyword>
<feature type="transmembrane region" description="Helical" evidence="5">
    <location>
        <begin position="40"/>
        <end position="62"/>
    </location>
</feature>
<evidence type="ECO:0000256" key="5">
    <source>
        <dbReference type="SAM" id="Phobius"/>
    </source>
</evidence>
<feature type="domain" description="O-antigen ligase-related" evidence="6">
    <location>
        <begin position="201"/>
        <end position="337"/>
    </location>
</feature>
<evidence type="ECO:0000256" key="1">
    <source>
        <dbReference type="ARBA" id="ARBA00004141"/>
    </source>
</evidence>
<evidence type="ECO:0000256" key="3">
    <source>
        <dbReference type="ARBA" id="ARBA00022989"/>
    </source>
</evidence>
<evidence type="ECO:0000313" key="8">
    <source>
        <dbReference type="EMBL" id="MCS0590990.1"/>
    </source>
</evidence>
<feature type="transmembrane region" description="Helical" evidence="5">
    <location>
        <begin position="236"/>
        <end position="258"/>
    </location>
</feature>
<keyword evidence="4 5" id="KW-0472">Membrane</keyword>
<feature type="transmembrane region" description="Helical" evidence="5">
    <location>
        <begin position="320"/>
        <end position="344"/>
    </location>
</feature>
<feature type="domain" description="DUF5935" evidence="7">
    <location>
        <begin position="1"/>
        <end position="186"/>
    </location>
</feature>
<proteinExistence type="predicted"/>
<dbReference type="PANTHER" id="PTHR37422">
    <property type="entry name" value="TEICHURONIC ACID BIOSYNTHESIS PROTEIN TUAE"/>
    <property type="match status" value="1"/>
</dbReference>
<comment type="caution">
    <text evidence="8">The sequence shown here is derived from an EMBL/GenBank/DDBJ whole genome shotgun (WGS) entry which is preliminary data.</text>
</comment>
<keyword evidence="8" id="KW-0436">Ligase</keyword>
<evidence type="ECO:0000313" key="9">
    <source>
        <dbReference type="Proteomes" id="UP001205560"/>
    </source>
</evidence>
<dbReference type="Pfam" id="PF04932">
    <property type="entry name" value="Wzy_C"/>
    <property type="match status" value="1"/>
</dbReference>
<evidence type="ECO:0000256" key="2">
    <source>
        <dbReference type="ARBA" id="ARBA00022692"/>
    </source>
</evidence>
<feature type="transmembrane region" description="Helical" evidence="5">
    <location>
        <begin position="171"/>
        <end position="187"/>
    </location>
</feature>
<feature type="transmembrane region" description="Helical" evidence="5">
    <location>
        <begin position="279"/>
        <end position="300"/>
    </location>
</feature>
<accession>A0ABT2A9V4</accession>
<dbReference type="InterPro" id="IPR017528">
    <property type="entry name" value="CHP03097O-antigen_lig-rel"/>
</dbReference>
<dbReference type="InterPro" id="IPR007016">
    <property type="entry name" value="O-antigen_ligase-rel_domated"/>
</dbReference>
<dbReference type="PANTHER" id="PTHR37422:SF13">
    <property type="entry name" value="LIPOPOLYSACCHARIDE BIOSYNTHESIS PROTEIN PA4999-RELATED"/>
    <property type="match status" value="1"/>
</dbReference>
<feature type="transmembrane region" description="Helical" evidence="5">
    <location>
        <begin position="74"/>
        <end position="94"/>
    </location>
</feature>
<dbReference type="EMBL" id="JANUGX010000022">
    <property type="protein sequence ID" value="MCS0590990.1"/>
    <property type="molecule type" value="Genomic_DNA"/>
</dbReference>
<protein>
    <submittedName>
        <fullName evidence="8">O-glycosylation ligase, exosortase A system-associated</fullName>
    </submittedName>
</protein>
<sequence>MRDVLIALVICGLMLQIPKRPAVGVMTFAWLSLMNPHRLTYGFAFSFPWVAAVGGLTLVSLFMRPGQFKLPRNALVITLILFMAWMTITTPFAFEQERAWGEWNRVMKTLFFALVTMGAINNTKDTRLFALVVILSLGFYGFKGGLFTIMSGGSSRVMGPTGTYIADNNDLALALLTIVPLVWYLYLQEKRRWLRWGWALLALLTIAAVLGSYSRGALLGFGAMLVMLWLKSRKKMVTGTLVLLVVPLVVMFMPEQWFGRMNSIGEYKEDGSAMGRVNAWRFAINIASDNFMGGGFLTFTPRMFRIYAPDPNDVHAPHSLYFQVLGEHGIVGLILFLVFLFLAWRTGSRVMRFCKNNPELKWASDLAAMCQVSLLGYCAGGAFLTLAYADLLYDVVIILVLLEKVLISKDALPIRQPAPAAQSAPAALESRPA</sequence>
<comment type="subcellular location">
    <subcellularLocation>
        <location evidence="1">Membrane</location>
        <topology evidence="1">Multi-pass membrane protein</topology>
    </subcellularLocation>
</comment>
<keyword evidence="9" id="KW-1185">Reference proteome</keyword>
<reference evidence="8 9" key="1">
    <citation type="submission" date="2022-08" db="EMBL/GenBank/DDBJ databases">
        <title>Reclassification of Massilia species as members of the genera Telluria, Duganella, Pseudoduganella, Mokoshia gen. nov. and Zemynaea gen. nov. using orthogonal and non-orthogonal genome-based approaches.</title>
        <authorList>
            <person name="Bowman J.P."/>
        </authorList>
    </citation>
    <scope>NUCLEOTIDE SEQUENCE [LARGE SCALE GENOMIC DNA]</scope>
    <source>
        <strain evidence="8 9">LMG 28164</strain>
    </source>
</reference>
<dbReference type="Pfam" id="PF19358">
    <property type="entry name" value="DUF5935"/>
    <property type="match status" value="1"/>
</dbReference>
<dbReference type="GO" id="GO:0016874">
    <property type="term" value="F:ligase activity"/>
    <property type="evidence" value="ECO:0007669"/>
    <property type="project" value="UniProtKB-KW"/>
</dbReference>
<feature type="transmembrane region" description="Helical" evidence="5">
    <location>
        <begin position="199"/>
        <end position="230"/>
    </location>
</feature>
<dbReference type="NCBIfam" id="TIGR03097">
    <property type="entry name" value="PEP_O_lig_1"/>
    <property type="match status" value="1"/>
</dbReference>
<dbReference type="Proteomes" id="UP001205560">
    <property type="component" value="Unassembled WGS sequence"/>
</dbReference>
<feature type="transmembrane region" description="Helical" evidence="5">
    <location>
        <begin position="128"/>
        <end position="151"/>
    </location>
</feature>
<dbReference type="InterPro" id="IPR045979">
    <property type="entry name" value="DUF5935"/>
</dbReference>
<evidence type="ECO:0000259" key="7">
    <source>
        <dbReference type="Pfam" id="PF19358"/>
    </source>
</evidence>
<dbReference type="InterPro" id="IPR051533">
    <property type="entry name" value="WaaL-like"/>
</dbReference>
<evidence type="ECO:0000256" key="4">
    <source>
        <dbReference type="ARBA" id="ARBA00023136"/>
    </source>
</evidence>
<keyword evidence="2 5" id="KW-0812">Transmembrane</keyword>